<protein>
    <submittedName>
        <fullName evidence="1">Uncharacterized protein</fullName>
    </submittedName>
</protein>
<sequence>MPSPPGQSPWRAFSALYLPDAPEGSFHGVFQRVTADPAHDQALALEGVIFARPQGQGDGLRSRGVGAIRRGHAHRHPQHRRVARVQDQVVAHQNRPAALHAVEAHHHPGNFPAVDIEQAIRAGRRPHDADIHHGAADIGRQGRAIRRHQRSLAAVIGAAGRQGQQRARRAQDPYRDAHHRLAPCLPAPCRRQRNVGKETAERPWRS</sequence>
<keyword evidence="2" id="KW-1185">Reference proteome</keyword>
<proteinExistence type="predicted"/>
<organism evidence="1 2">
    <name type="scientific">Vineibacter terrae</name>
    <dbReference type="NCBI Taxonomy" id="2586908"/>
    <lineage>
        <taxon>Bacteria</taxon>
        <taxon>Pseudomonadati</taxon>
        <taxon>Pseudomonadota</taxon>
        <taxon>Alphaproteobacteria</taxon>
        <taxon>Hyphomicrobiales</taxon>
        <taxon>Vineibacter</taxon>
    </lineage>
</organism>
<accession>A0A5C8P5Y3</accession>
<comment type="caution">
    <text evidence="1">The sequence shown here is derived from an EMBL/GenBank/DDBJ whole genome shotgun (WGS) entry which is preliminary data.</text>
</comment>
<gene>
    <name evidence="1" type="ORF">FHP25_40175</name>
</gene>
<dbReference type="AlphaFoldDB" id="A0A5C8P5Y3"/>
<reference evidence="1 2" key="1">
    <citation type="submission" date="2019-06" db="EMBL/GenBank/DDBJ databases">
        <title>New taxonomy in bacterial strain CC-CFT640, isolated from vineyard.</title>
        <authorList>
            <person name="Lin S.-Y."/>
            <person name="Tsai C.-F."/>
            <person name="Young C.-C."/>
        </authorList>
    </citation>
    <scope>NUCLEOTIDE SEQUENCE [LARGE SCALE GENOMIC DNA]</scope>
    <source>
        <strain evidence="1 2">CC-CFT640</strain>
    </source>
</reference>
<dbReference type="Proteomes" id="UP000321638">
    <property type="component" value="Unassembled WGS sequence"/>
</dbReference>
<evidence type="ECO:0000313" key="1">
    <source>
        <dbReference type="EMBL" id="TXL69159.1"/>
    </source>
</evidence>
<name>A0A5C8P5Y3_9HYPH</name>
<dbReference type="EMBL" id="VDUZ01000100">
    <property type="protein sequence ID" value="TXL69159.1"/>
    <property type="molecule type" value="Genomic_DNA"/>
</dbReference>
<evidence type="ECO:0000313" key="2">
    <source>
        <dbReference type="Proteomes" id="UP000321638"/>
    </source>
</evidence>